<dbReference type="Proteomes" id="UP000199417">
    <property type="component" value="Unassembled WGS sequence"/>
</dbReference>
<dbReference type="EMBL" id="FNAB01000013">
    <property type="protein sequence ID" value="SDE25830.1"/>
    <property type="molecule type" value="Genomic_DNA"/>
</dbReference>
<name>A0A1G7BGF2_9NOCA</name>
<evidence type="ECO:0000256" key="1">
    <source>
        <dbReference type="SAM" id="Phobius"/>
    </source>
</evidence>
<keyword evidence="1" id="KW-1133">Transmembrane helix</keyword>
<proteinExistence type="predicted"/>
<organism evidence="2 3">
    <name type="scientific">Rhodococcus tukisamuensis</name>
    <dbReference type="NCBI Taxonomy" id="168276"/>
    <lineage>
        <taxon>Bacteria</taxon>
        <taxon>Bacillati</taxon>
        <taxon>Actinomycetota</taxon>
        <taxon>Actinomycetes</taxon>
        <taxon>Mycobacteriales</taxon>
        <taxon>Nocardiaceae</taxon>
        <taxon>Rhodococcus</taxon>
    </lineage>
</organism>
<evidence type="ECO:0000313" key="2">
    <source>
        <dbReference type="EMBL" id="SDE25830.1"/>
    </source>
</evidence>
<feature type="transmembrane region" description="Helical" evidence="1">
    <location>
        <begin position="37"/>
        <end position="70"/>
    </location>
</feature>
<sequence length="80" mass="8597">MTTVDRLLAPRPGAPRSAHTVDLAGTAWPLYKLEALAVGVLVFVVILATTATLQPAVLAAAAATVTAWWVRRAYWARVRD</sequence>
<protein>
    <submittedName>
        <fullName evidence="2">Uncharacterized protein</fullName>
    </submittedName>
</protein>
<evidence type="ECO:0000313" key="3">
    <source>
        <dbReference type="Proteomes" id="UP000199417"/>
    </source>
</evidence>
<reference evidence="2 3" key="1">
    <citation type="submission" date="2016-10" db="EMBL/GenBank/DDBJ databases">
        <authorList>
            <person name="de Groot N.N."/>
        </authorList>
    </citation>
    <scope>NUCLEOTIDE SEQUENCE [LARGE SCALE GENOMIC DNA]</scope>
    <source>
        <strain evidence="2 3">JCM 11308</strain>
    </source>
</reference>
<accession>A0A1G7BGF2</accession>
<dbReference type="AlphaFoldDB" id="A0A1G7BGF2"/>
<keyword evidence="3" id="KW-1185">Reference proteome</keyword>
<dbReference type="RefSeq" id="WP_072846246.1">
    <property type="nucleotide sequence ID" value="NZ_FNAB01000013.1"/>
</dbReference>
<keyword evidence="1" id="KW-0812">Transmembrane</keyword>
<keyword evidence="1" id="KW-0472">Membrane</keyword>
<gene>
    <name evidence="2" type="ORF">SAMN05444580_11321</name>
</gene>